<keyword evidence="4" id="KW-0808">Transferase</keyword>
<dbReference type="InterPro" id="IPR054352">
    <property type="entry name" value="ACT_Aspartokinase"/>
</dbReference>
<evidence type="ECO:0000313" key="8">
    <source>
        <dbReference type="Proteomes" id="UP000184188"/>
    </source>
</evidence>
<dbReference type="Gene3D" id="3.30.2130.10">
    <property type="entry name" value="VC0802-like"/>
    <property type="match status" value="1"/>
</dbReference>
<keyword evidence="3" id="KW-0547">Nucleotide-binding</keyword>
<dbReference type="GO" id="GO:0009089">
    <property type="term" value="P:lysine biosynthetic process via diaminopimelate"/>
    <property type="evidence" value="ECO:0007669"/>
    <property type="project" value="TreeGrafter"/>
</dbReference>
<dbReference type="VEuPathDB" id="FungiDB:ASPZODRAFT_135446"/>
<comment type="similarity">
    <text evidence="1">Belongs to the aspartokinase family.</text>
</comment>
<dbReference type="EC" id="2.7.2.4" evidence="2"/>
<sequence length="178" mass="19029">MTIIETTTYSKCRLKASPDLDHGEDNNLSLSTSVNANVLLLNICSNGTLSRHGFYAKVSSIIVDASIPVSLFLTSDRRISIAVDARQVTTDPDLTIVQKRLSDYGVVTVSDHLAILSITLPSTGAGGDRSAFRIVSALSACGIESEMVSYGATQPTISCMLRKEDVSRALETLNSVSM</sequence>
<proteinExistence type="inferred from homology"/>
<evidence type="ECO:0000259" key="6">
    <source>
        <dbReference type="Pfam" id="PF22468"/>
    </source>
</evidence>
<dbReference type="GO" id="GO:0005829">
    <property type="term" value="C:cytosol"/>
    <property type="evidence" value="ECO:0007669"/>
    <property type="project" value="TreeGrafter"/>
</dbReference>
<evidence type="ECO:0000256" key="2">
    <source>
        <dbReference type="ARBA" id="ARBA00013059"/>
    </source>
</evidence>
<dbReference type="Proteomes" id="UP000184188">
    <property type="component" value="Unassembled WGS sequence"/>
</dbReference>
<dbReference type="GeneID" id="34610266"/>
<dbReference type="SUPFAM" id="SSF55021">
    <property type="entry name" value="ACT-like"/>
    <property type="match status" value="2"/>
</dbReference>
<dbReference type="EMBL" id="KV878349">
    <property type="protein sequence ID" value="OJJ44013.1"/>
    <property type="molecule type" value="Genomic_DNA"/>
</dbReference>
<name>A0A1L9SA03_9EURO</name>
<reference evidence="8" key="1">
    <citation type="journal article" date="2017" name="Genome Biol.">
        <title>Comparative genomics reveals high biological diversity and specific adaptations in the industrially and medically important fungal genus Aspergillus.</title>
        <authorList>
            <person name="de Vries R.P."/>
            <person name="Riley R."/>
            <person name="Wiebenga A."/>
            <person name="Aguilar-Osorio G."/>
            <person name="Amillis S."/>
            <person name="Uchima C.A."/>
            <person name="Anderluh G."/>
            <person name="Asadollahi M."/>
            <person name="Askin M."/>
            <person name="Barry K."/>
            <person name="Battaglia E."/>
            <person name="Bayram O."/>
            <person name="Benocci T."/>
            <person name="Braus-Stromeyer S.A."/>
            <person name="Caldana C."/>
            <person name="Canovas D."/>
            <person name="Cerqueira G.C."/>
            <person name="Chen F."/>
            <person name="Chen W."/>
            <person name="Choi C."/>
            <person name="Clum A."/>
            <person name="Dos Santos R.A."/>
            <person name="Damasio A.R."/>
            <person name="Diallinas G."/>
            <person name="Emri T."/>
            <person name="Fekete E."/>
            <person name="Flipphi M."/>
            <person name="Freyberg S."/>
            <person name="Gallo A."/>
            <person name="Gournas C."/>
            <person name="Habgood R."/>
            <person name="Hainaut M."/>
            <person name="Harispe M.L."/>
            <person name="Henrissat B."/>
            <person name="Hilden K.S."/>
            <person name="Hope R."/>
            <person name="Hossain A."/>
            <person name="Karabika E."/>
            <person name="Karaffa L."/>
            <person name="Karanyi Z."/>
            <person name="Krasevec N."/>
            <person name="Kuo A."/>
            <person name="Kusch H."/>
            <person name="LaButti K."/>
            <person name="Lagendijk E.L."/>
            <person name="Lapidus A."/>
            <person name="Levasseur A."/>
            <person name="Lindquist E."/>
            <person name="Lipzen A."/>
            <person name="Logrieco A.F."/>
            <person name="MacCabe A."/>
            <person name="Maekelae M.R."/>
            <person name="Malavazi I."/>
            <person name="Melin P."/>
            <person name="Meyer V."/>
            <person name="Mielnichuk N."/>
            <person name="Miskei M."/>
            <person name="Molnar A.P."/>
            <person name="Mule G."/>
            <person name="Ngan C.Y."/>
            <person name="Orejas M."/>
            <person name="Orosz E."/>
            <person name="Ouedraogo J.P."/>
            <person name="Overkamp K.M."/>
            <person name="Park H.-S."/>
            <person name="Perrone G."/>
            <person name="Piumi F."/>
            <person name="Punt P.J."/>
            <person name="Ram A.F."/>
            <person name="Ramon A."/>
            <person name="Rauscher S."/>
            <person name="Record E."/>
            <person name="Riano-Pachon D.M."/>
            <person name="Robert V."/>
            <person name="Roehrig J."/>
            <person name="Ruller R."/>
            <person name="Salamov A."/>
            <person name="Salih N.S."/>
            <person name="Samson R.A."/>
            <person name="Sandor E."/>
            <person name="Sanguinetti M."/>
            <person name="Schuetze T."/>
            <person name="Sepcic K."/>
            <person name="Shelest E."/>
            <person name="Sherlock G."/>
            <person name="Sophianopoulou V."/>
            <person name="Squina F.M."/>
            <person name="Sun H."/>
            <person name="Susca A."/>
            <person name="Todd R.B."/>
            <person name="Tsang A."/>
            <person name="Unkles S.E."/>
            <person name="van de Wiele N."/>
            <person name="van Rossen-Uffink D."/>
            <person name="Oliveira J.V."/>
            <person name="Vesth T.C."/>
            <person name="Visser J."/>
            <person name="Yu J.-H."/>
            <person name="Zhou M."/>
            <person name="Andersen M.R."/>
            <person name="Archer D.B."/>
            <person name="Baker S.E."/>
            <person name="Benoit I."/>
            <person name="Brakhage A.A."/>
            <person name="Braus G.H."/>
            <person name="Fischer R."/>
            <person name="Frisvad J.C."/>
            <person name="Goldman G.H."/>
            <person name="Houbraken J."/>
            <person name="Oakley B."/>
            <person name="Pocsi I."/>
            <person name="Scazzocchio C."/>
            <person name="Seiboth B."/>
            <person name="vanKuyk P.A."/>
            <person name="Wortman J."/>
            <person name="Dyer P.S."/>
            <person name="Grigoriev I.V."/>
        </authorList>
    </citation>
    <scope>NUCLEOTIDE SEQUENCE [LARGE SCALE GENOMIC DNA]</scope>
    <source>
        <strain evidence="8">CBS 506.65</strain>
    </source>
</reference>
<dbReference type="AlphaFoldDB" id="A0A1L9SA03"/>
<keyword evidence="4" id="KW-0418">Kinase</keyword>
<accession>A0A1L9SA03</accession>
<dbReference type="RefSeq" id="XP_022578523.1">
    <property type="nucleotide sequence ID" value="XM_022723801.1"/>
</dbReference>
<dbReference type="PANTHER" id="PTHR21499">
    <property type="entry name" value="ASPARTATE KINASE"/>
    <property type="match status" value="1"/>
</dbReference>
<protein>
    <recommendedName>
        <fullName evidence="2">aspartate kinase</fullName>
        <ecNumber evidence="2">2.7.2.4</ecNumber>
    </recommendedName>
</protein>
<gene>
    <name evidence="7" type="ORF">ASPZODRAFT_135446</name>
</gene>
<evidence type="ECO:0000256" key="1">
    <source>
        <dbReference type="ARBA" id="ARBA00010122"/>
    </source>
</evidence>
<keyword evidence="5" id="KW-0067">ATP-binding</keyword>
<dbReference type="PANTHER" id="PTHR21499:SF59">
    <property type="entry name" value="ASPARTOKINASE"/>
    <property type="match status" value="1"/>
</dbReference>
<dbReference type="GO" id="GO:0009090">
    <property type="term" value="P:homoserine biosynthetic process"/>
    <property type="evidence" value="ECO:0007669"/>
    <property type="project" value="TreeGrafter"/>
</dbReference>
<evidence type="ECO:0000256" key="3">
    <source>
        <dbReference type="ARBA" id="ARBA00022741"/>
    </source>
</evidence>
<evidence type="ECO:0000256" key="4">
    <source>
        <dbReference type="ARBA" id="ARBA00022777"/>
    </source>
</evidence>
<dbReference type="STRING" id="1073090.A0A1L9SA03"/>
<evidence type="ECO:0000313" key="7">
    <source>
        <dbReference type="EMBL" id="OJJ44013.1"/>
    </source>
</evidence>
<dbReference type="OrthoDB" id="4323675at2759"/>
<dbReference type="Pfam" id="PF22468">
    <property type="entry name" value="ACT_9"/>
    <property type="match status" value="1"/>
</dbReference>
<feature type="domain" description="Aspartokinase ACT" evidence="6">
    <location>
        <begin position="131"/>
        <end position="174"/>
    </location>
</feature>
<keyword evidence="8" id="KW-1185">Reference proteome</keyword>
<evidence type="ECO:0000256" key="5">
    <source>
        <dbReference type="ARBA" id="ARBA00022840"/>
    </source>
</evidence>
<dbReference type="GO" id="GO:0004072">
    <property type="term" value="F:aspartate kinase activity"/>
    <property type="evidence" value="ECO:0007669"/>
    <property type="project" value="UniProtKB-EC"/>
</dbReference>
<dbReference type="GO" id="GO:0005524">
    <property type="term" value="F:ATP binding"/>
    <property type="evidence" value="ECO:0007669"/>
    <property type="project" value="UniProtKB-KW"/>
</dbReference>
<organism evidence="7 8">
    <name type="scientific">Penicilliopsis zonata CBS 506.65</name>
    <dbReference type="NCBI Taxonomy" id="1073090"/>
    <lineage>
        <taxon>Eukaryota</taxon>
        <taxon>Fungi</taxon>
        <taxon>Dikarya</taxon>
        <taxon>Ascomycota</taxon>
        <taxon>Pezizomycotina</taxon>
        <taxon>Eurotiomycetes</taxon>
        <taxon>Eurotiomycetidae</taxon>
        <taxon>Eurotiales</taxon>
        <taxon>Aspergillaceae</taxon>
        <taxon>Penicilliopsis</taxon>
    </lineage>
</organism>
<dbReference type="InterPro" id="IPR045865">
    <property type="entry name" value="ACT-like_dom_sf"/>
</dbReference>